<evidence type="ECO:0000313" key="2">
    <source>
        <dbReference type="Proteomes" id="UP000243459"/>
    </source>
</evidence>
<proteinExistence type="predicted"/>
<accession>A0A5P1FP77</accession>
<reference evidence="2" key="1">
    <citation type="journal article" date="2017" name="Nat. Commun.">
        <title>The asparagus genome sheds light on the origin and evolution of a young Y chromosome.</title>
        <authorList>
            <person name="Harkess A."/>
            <person name="Zhou J."/>
            <person name="Xu C."/>
            <person name="Bowers J.E."/>
            <person name="Van der Hulst R."/>
            <person name="Ayyampalayam S."/>
            <person name="Mercati F."/>
            <person name="Riccardi P."/>
            <person name="McKain M.R."/>
            <person name="Kakrana A."/>
            <person name="Tang H."/>
            <person name="Ray J."/>
            <person name="Groenendijk J."/>
            <person name="Arikit S."/>
            <person name="Mathioni S.M."/>
            <person name="Nakano M."/>
            <person name="Shan H."/>
            <person name="Telgmann-Rauber A."/>
            <person name="Kanno A."/>
            <person name="Yue Z."/>
            <person name="Chen H."/>
            <person name="Li W."/>
            <person name="Chen Y."/>
            <person name="Xu X."/>
            <person name="Zhang Y."/>
            <person name="Luo S."/>
            <person name="Chen H."/>
            <person name="Gao J."/>
            <person name="Mao Z."/>
            <person name="Pires J.C."/>
            <person name="Luo M."/>
            <person name="Kudrna D."/>
            <person name="Wing R.A."/>
            <person name="Meyers B.C."/>
            <person name="Yi K."/>
            <person name="Kong H."/>
            <person name="Lavrijsen P."/>
            <person name="Sunseri F."/>
            <person name="Falavigna A."/>
            <person name="Ye Y."/>
            <person name="Leebens-Mack J.H."/>
            <person name="Chen G."/>
        </authorList>
    </citation>
    <scope>NUCLEOTIDE SEQUENCE [LARGE SCALE GENOMIC DNA]</scope>
    <source>
        <strain evidence="2">cv. DH0086</strain>
    </source>
</reference>
<name>A0A5P1FP77_ASPOF</name>
<protein>
    <submittedName>
        <fullName evidence="1">Uncharacterized protein</fullName>
    </submittedName>
</protein>
<gene>
    <name evidence="1" type="ORF">A4U43_C02F22220</name>
</gene>
<keyword evidence="2" id="KW-1185">Reference proteome</keyword>
<sequence>MFAISEGADPEEAALPTTKDRRFDSFFRWVVDLQLAVAPLQQCSSVLLHVDDAELMRIAAAVVDAVRLHPRRAAAVMALLQQPQIDPRSLRALHAQRSAQPPQAKVPCLVAIVP</sequence>
<evidence type="ECO:0000313" key="1">
    <source>
        <dbReference type="EMBL" id="ONK78769.1"/>
    </source>
</evidence>
<dbReference type="Gramene" id="ONK78769">
    <property type="protein sequence ID" value="ONK78769"/>
    <property type="gene ID" value="A4U43_C02F22220"/>
</dbReference>
<dbReference type="AlphaFoldDB" id="A0A5P1FP77"/>
<organism evidence="1 2">
    <name type="scientific">Asparagus officinalis</name>
    <name type="common">Garden asparagus</name>
    <dbReference type="NCBI Taxonomy" id="4686"/>
    <lineage>
        <taxon>Eukaryota</taxon>
        <taxon>Viridiplantae</taxon>
        <taxon>Streptophyta</taxon>
        <taxon>Embryophyta</taxon>
        <taxon>Tracheophyta</taxon>
        <taxon>Spermatophyta</taxon>
        <taxon>Magnoliopsida</taxon>
        <taxon>Liliopsida</taxon>
        <taxon>Asparagales</taxon>
        <taxon>Asparagaceae</taxon>
        <taxon>Asparagoideae</taxon>
        <taxon>Asparagus</taxon>
    </lineage>
</organism>
<dbReference type="EMBL" id="CM007382">
    <property type="protein sequence ID" value="ONK78769.1"/>
    <property type="molecule type" value="Genomic_DNA"/>
</dbReference>
<dbReference type="Proteomes" id="UP000243459">
    <property type="component" value="Chromosome 2"/>
</dbReference>